<evidence type="ECO:0000313" key="16">
    <source>
        <dbReference type="Proteomes" id="UP000050517"/>
    </source>
</evidence>
<evidence type="ECO:0000256" key="2">
    <source>
        <dbReference type="ARBA" id="ARBA00006337"/>
    </source>
</evidence>
<keyword evidence="7 9" id="KW-0129">CBS domain</keyword>
<feature type="transmembrane region" description="Helical" evidence="12">
    <location>
        <begin position="90"/>
        <end position="111"/>
    </location>
</feature>
<sequence>MTSLLLACATLASLLLTGLLSTTESALSSISRARVEQLAQEERPGARRLLAVLDRRADHINLLVLLRTLLDATAAVFAASLAFSLIPSEAWAFAAAIGGVTLVSFVVVGVFSRTAGRQNPYSISLRAAVLLGVVGTVLGPVARLLIAAGNALAPGRGFRDGPYATEVELREMVDMAQEHGVVEVEERRMIQNIFDLATTTARQVMVPRPEMIWIEESKTAGQATTLCVRSGHSRIPVVGENIDDIVGVVYLKDLVARTYHMSDGGRSVTVADVMRDAVFIPDSKPLDATLHDMQRDHNHLAMLVDEYGGIAGMISMEDVLEEIVGEITDEYDGTEEVPIEQIGPRSFRVVARVSLDDLEEEVHEQLGEKLHFDEEIRDQVDTIAGLVAYGMGRVPLPGSTVEVAGLRLRTEGGHDRRGRVRVRHVVVELPGAEGSGGVDTEGEVGAEGAHTAR</sequence>
<feature type="domain" description="CBS" evidence="13">
    <location>
        <begin position="205"/>
        <end position="268"/>
    </location>
</feature>
<keyword evidence="6 10" id="KW-1133">Transmembrane helix</keyword>
<dbReference type="InterPro" id="IPR044751">
    <property type="entry name" value="Ion_transp-like_CBS"/>
</dbReference>
<dbReference type="PATRIC" id="fig|1544416.3.peg.252"/>
<dbReference type="PROSITE" id="PS51371">
    <property type="entry name" value="CBS"/>
    <property type="match status" value="2"/>
</dbReference>
<evidence type="ECO:0000256" key="6">
    <source>
        <dbReference type="ARBA" id="ARBA00022989"/>
    </source>
</evidence>
<evidence type="ECO:0000256" key="5">
    <source>
        <dbReference type="ARBA" id="ARBA00022737"/>
    </source>
</evidence>
<dbReference type="STRING" id="1544416.Cocul_00246"/>
<dbReference type="InterPro" id="IPR036318">
    <property type="entry name" value="FAD-bd_PCMH-like_sf"/>
</dbReference>
<dbReference type="InterPro" id="IPR002550">
    <property type="entry name" value="CNNM"/>
</dbReference>
<dbReference type="Gene3D" id="3.30.465.10">
    <property type="match status" value="1"/>
</dbReference>
<name>A0A0Q0UB83_9CORY</name>
<dbReference type="Pfam" id="PF03471">
    <property type="entry name" value="CorC_HlyC"/>
    <property type="match status" value="1"/>
</dbReference>
<feature type="domain" description="CBS" evidence="13">
    <location>
        <begin position="273"/>
        <end position="330"/>
    </location>
</feature>
<dbReference type="InterPro" id="IPR000644">
    <property type="entry name" value="CBS_dom"/>
</dbReference>
<evidence type="ECO:0000256" key="11">
    <source>
        <dbReference type="SAM" id="MobiDB-lite"/>
    </source>
</evidence>
<dbReference type="CDD" id="cd04590">
    <property type="entry name" value="CBS_pair_CorC_HlyC_assoc"/>
    <property type="match status" value="1"/>
</dbReference>
<keyword evidence="5" id="KW-0677">Repeat</keyword>
<dbReference type="OrthoDB" id="110231at2"/>
<dbReference type="PANTHER" id="PTHR22777">
    <property type="entry name" value="HEMOLYSIN-RELATED"/>
    <property type="match status" value="1"/>
</dbReference>
<dbReference type="SUPFAM" id="SSF56176">
    <property type="entry name" value="FAD-binding/transporter-associated domain-like"/>
    <property type="match status" value="1"/>
</dbReference>
<dbReference type="RefSeq" id="WP_055121483.1">
    <property type="nucleotide sequence ID" value="NZ_LKST01000001.1"/>
</dbReference>
<evidence type="ECO:0000256" key="9">
    <source>
        <dbReference type="PROSITE-ProRule" id="PRU00703"/>
    </source>
</evidence>
<dbReference type="GO" id="GO:0050660">
    <property type="term" value="F:flavin adenine dinucleotide binding"/>
    <property type="evidence" value="ECO:0007669"/>
    <property type="project" value="InterPro"/>
</dbReference>
<evidence type="ECO:0000259" key="13">
    <source>
        <dbReference type="PROSITE" id="PS51371"/>
    </source>
</evidence>
<dbReference type="Pfam" id="PF01595">
    <property type="entry name" value="CNNM"/>
    <property type="match status" value="1"/>
</dbReference>
<dbReference type="PANTHER" id="PTHR22777:SF32">
    <property type="entry name" value="UPF0053 INNER MEMBRANE PROTEIN YFJD"/>
    <property type="match status" value="1"/>
</dbReference>
<dbReference type="GO" id="GO:0005886">
    <property type="term" value="C:plasma membrane"/>
    <property type="evidence" value="ECO:0007669"/>
    <property type="project" value="UniProtKB-SubCell"/>
</dbReference>
<dbReference type="PROSITE" id="PS51846">
    <property type="entry name" value="CNNM"/>
    <property type="match status" value="1"/>
</dbReference>
<keyword evidence="4 10" id="KW-0812">Transmembrane</keyword>
<dbReference type="SMART" id="SM01091">
    <property type="entry name" value="CorC_HlyC"/>
    <property type="match status" value="1"/>
</dbReference>
<evidence type="ECO:0000256" key="7">
    <source>
        <dbReference type="ARBA" id="ARBA00023122"/>
    </source>
</evidence>
<dbReference type="SMART" id="SM00116">
    <property type="entry name" value="CBS"/>
    <property type="match status" value="2"/>
</dbReference>
<keyword evidence="3" id="KW-1003">Cell membrane</keyword>
<comment type="caution">
    <text evidence="15">The sequence shown here is derived from an EMBL/GenBank/DDBJ whole genome shotgun (WGS) entry which is preliminary data.</text>
</comment>
<organism evidence="15 16">
    <name type="scientific">Corynebacterium oculi</name>
    <dbReference type="NCBI Taxonomy" id="1544416"/>
    <lineage>
        <taxon>Bacteria</taxon>
        <taxon>Bacillati</taxon>
        <taxon>Actinomycetota</taxon>
        <taxon>Actinomycetes</taxon>
        <taxon>Mycobacteriales</taxon>
        <taxon>Corynebacteriaceae</taxon>
        <taxon>Corynebacterium</taxon>
    </lineage>
</organism>
<dbReference type="AlphaFoldDB" id="A0A0Q0UB83"/>
<feature type="region of interest" description="Disordered" evidence="11">
    <location>
        <begin position="431"/>
        <end position="453"/>
    </location>
</feature>
<evidence type="ECO:0000259" key="14">
    <source>
        <dbReference type="PROSITE" id="PS51846"/>
    </source>
</evidence>
<keyword evidence="8 10" id="KW-0472">Membrane</keyword>
<comment type="subcellular location">
    <subcellularLocation>
        <location evidence="1">Cell membrane</location>
        <topology evidence="1">Multi-pass membrane protein</topology>
    </subcellularLocation>
</comment>
<evidence type="ECO:0000256" key="4">
    <source>
        <dbReference type="ARBA" id="ARBA00022692"/>
    </source>
</evidence>
<dbReference type="InterPro" id="IPR016169">
    <property type="entry name" value="FAD-bd_PCMH_sub2"/>
</dbReference>
<evidence type="ECO:0000256" key="3">
    <source>
        <dbReference type="ARBA" id="ARBA00022475"/>
    </source>
</evidence>
<dbReference type="SUPFAM" id="SSF54631">
    <property type="entry name" value="CBS-domain pair"/>
    <property type="match status" value="1"/>
</dbReference>
<gene>
    <name evidence="15" type="primary">corC_1</name>
    <name evidence="15" type="ORF">Cocul_00246</name>
</gene>
<evidence type="ECO:0000256" key="12">
    <source>
        <dbReference type="SAM" id="Phobius"/>
    </source>
</evidence>
<dbReference type="InterPro" id="IPR046342">
    <property type="entry name" value="CBS_dom_sf"/>
</dbReference>
<evidence type="ECO:0000313" key="15">
    <source>
        <dbReference type="EMBL" id="KQB85111.1"/>
    </source>
</evidence>
<reference evidence="15 16" key="1">
    <citation type="submission" date="2015-10" db="EMBL/GenBank/DDBJ databases">
        <title>Corynebacteirum lowii and Corynebacterium oculi species nova, derived from human clinical disease and and emended description of Corynebacterium mastiditis.</title>
        <authorList>
            <person name="Bernard K."/>
            <person name="Pacheco A.L."/>
            <person name="Mcdougall C."/>
            <person name="Burtx T."/>
            <person name="Weibe D."/>
            <person name="Tyler S."/>
            <person name="Olson A.B."/>
            <person name="Cnockaert M."/>
            <person name="Eguchi H."/>
            <person name="Kuwahara T."/>
            <person name="Nakayama-Imaohji H."/>
            <person name="Boudewijins M."/>
            <person name="Van Hoecke F."/>
            <person name="Bernier A.-M."/>
            <person name="Vandamme P."/>
        </authorList>
    </citation>
    <scope>NUCLEOTIDE SEQUENCE [LARGE SCALE GENOMIC DNA]</scope>
    <source>
        <strain evidence="15 16">NML 130210</strain>
    </source>
</reference>
<comment type="similarity">
    <text evidence="2">Belongs to the UPF0053 family.</text>
</comment>
<dbReference type="Pfam" id="PF00571">
    <property type="entry name" value="CBS"/>
    <property type="match status" value="2"/>
</dbReference>
<dbReference type="Proteomes" id="UP000050517">
    <property type="component" value="Unassembled WGS sequence"/>
</dbReference>
<dbReference type="EMBL" id="LKST01000001">
    <property type="protein sequence ID" value="KQB85111.1"/>
    <property type="molecule type" value="Genomic_DNA"/>
</dbReference>
<dbReference type="Gene3D" id="3.10.580.10">
    <property type="entry name" value="CBS-domain"/>
    <property type="match status" value="1"/>
</dbReference>
<evidence type="ECO:0000256" key="8">
    <source>
        <dbReference type="ARBA" id="ARBA00023136"/>
    </source>
</evidence>
<evidence type="ECO:0000256" key="1">
    <source>
        <dbReference type="ARBA" id="ARBA00004651"/>
    </source>
</evidence>
<proteinExistence type="inferred from homology"/>
<dbReference type="FunFam" id="3.10.580.10:FF:000002">
    <property type="entry name" value="Magnesium/cobalt efflux protein CorC"/>
    <property type="match status" value="1"/>
</dbReference>
<feature type="transmembrane region" description="Helical" evidence="12">
    <location>
        <begin position="123"/>
        <end position="146"/>
    </location>
</feature>
<feature type="domain" description="CNNM transmembrane" evidence="14">
    <location>
        <begin position="1"/>
        <end position="186"/>
    </location>
</feature>
<accession>A0A0Q0UB83</accession>
<feature type="transmembrane region" description="Helical" evidence="12">
    <location>
        <begin position="59"/>
        <end position="83"/>
    </location>
</feature>
<keyword evidence="16" id="KW-1185">Reference proteome</keyword>
<evidence type="ECO:0000256" key="10">
    <source>
        <dbReference type="PROSITE-ProRule" id="PRU01193"/>
    </source>
</evidence>
<dbReference type="InterPro" id="IPR005170">
    <property type="entry name" value="Transptr-assoc_dom"/>
</dbReference>
<protein>
    <submittedName>
        <fullName evidence="15">Magnesium and cobalt efflux protein CorC</fullName>
    </submittedName>
</protein>